<dbReference type="EMBL" id="CP047650">
    <property type="protein sequence ID" value="QHI97444.1"/>
    <property type="molecule type" value="Genomic_DNA"/>
</dbReference>
<evidence type="ECO:0000256" key="1">
    <source>
        <dbReference type="ARBA" id="ARBA00022500"/>
    </source>
</evidence>
<evidence type="ECO:0000313" key="5">
    <source>
        <dbReference type="EMBL" id="QHI97444.1"/>
    </source>
</evidence>
<dbReference type="GO" id="GO:0006935">
    <property type="term" value="P:chemotaxis"/>
    <property type="evidence" value="ECO:0007669"/>
    <property type="project" value="UniProtKB-KW"/>
</dbReference>
<dbReference type="Pfam" id="PF00015">
    <property type="entry name" value="MCPsignal"/>
    <property type="match status" value="1"/>
</dbReference>
<dbReference type="PROSITE" id="PS50111">
    <property type="entry name" value="CHEMOTAXIS_TRANSDUC_2"/>
    <property type="match status" value="1"/>
</dbReference>
<keyword evidence="6" id="KW-1185">Reference proteome</keyword>
<keyword evidence="3" id="KW-0807">Transducer</keyword>
<comment type="similarity">
    <text evidence="2">Belongs to the methyl-accepting chemotaxis (MCP) protein family.</text>
</comment>
<dbReference type="GO" id="GO:0007165">
    <property type="term" value="P:signal transduction"/>
    <property type="evidence" value="ECO:0007669"/>
    <property type="project" value="UniProtKB-KW"/>
</dbReference>
<dbReference type="Gene3D" id="1.10.287.950">
    <property type="entry name" value="Methyl-accepting chemotaxis protein"/>
    <property type="match status" value="1"/>
</dbReference>
<dbReference type="InterPro" id="IPR051310">
    <property type="entry name" value="MCP_chemotaxis"/>
</dbReference>
<protein>
    <submittedName>
        <fullName evidence="5">Chemotaxis protein</fullName>
    </submittedName>
</protein>
<accession>A0A857J0Q4</accession>
<proteinExistence type="inferred from homology"/>
<dbReference type="PANTHER" id="PTHR43531">
    <property type="entry name" value="PROTEIN ICFG"/>
    <property type="match status" value="1"/>
</dbReference>
<sequence>MMAALPFCAGLLLGALILLPLLLRQRRQARALQAAQTLADDQARMQVRAETEVVDTRMQAELELSQQRSLDLQAGWTRMRSEFEELQSLLDQLGNSRGNALRQAGTLSSSLEELQGVEMTFDRWHADMKQLLDHNRQMHSKNDDFAQIVRQMVIVGLNASIEAAHAGPLGRGFGVVATEMRELSARAEALSADYRSALYQNDLITTATFQDMQASGRMIIGAVRGLELTNRKSMELLAAPAETA</sequence>
<dbReference type="GO" id="GO:0004888">
    <property type="term" value="F:transmembrane signaling receptor activity"/>
    <property type="evidence" value="ECO:0007669"/>
    <property type="project" value="TreeGrafter"/>
</dbReference>
<dbReference type="PANTHER" id="PTHR43531:SF11">
    <property type="entry name" value="METHYL-ACCEPTING CHEMOTAXIS PROTEIN 3"/>
    <property type="match status" value="1"/>
</dbReference>
<evidence type="ECO:0000256" key="2">
    <source>
        <dbReference type="ARBA" id="ARBA00029447"/>
    </source>
</evidence>
<name>A0A857J0Q4_9BURK</name>
<evidence type="ECO:0000259" key="4">
    <source>
        <dbReference type="PROSITE" id="PS50111"/>
    </source>
</evidence>
<dbReference type="InterPro" id="IPR004089">
    <property type="entry name" value="MCPsignal_dom"/>
</dbReference>
<feature type="domain" description="Methyl-accepting transducer" evidence="4">
    <location>
        <begin position="81"/>
        <end position="244"/>
    </location>
</feature>
<keyword evidence="1" id="KW-0145">Chemotaxis</keyword>
<dbReference type="SUPFAM" id="SSF58104">
    <property type="entry name" value="Methyl-accepting chemotaxis protein (MCP) signaling domain"/>
    <property type="match status" value="1"/>
</dbReference>
<dbReference type="RefSeq" id="WP_160550962.1">
    <property type="nucleotide sequence ID" value="NZ_CP047650.1"/>
</dbReference>
<dbReference type="KEGG" id="xyk:GT347_05260"/>
<evidence type="ECO:0000256" key="3">
    <source>
        <dbReference type="PROSITE-ProRule" id="PRU00284"/>
    </source>
</evidence>
<dbReference type="Proteomes" id="UP000464787">
    <property type="component" value="Chromosome"/>
</dbReference>
<gene>
    <name evidence="5" type="ORF">GT347_05260</name>
</gene>
<reference evidence="5 6" key="1">
    <citation type="submission" date="2020-01" db="EMBL/GenBank/DDBJ databases">
        <title>Genome sequencing of strain KACC 21265.</title>
        <authorList>
            <person name="Heo J."/>
            <person name="Kim S.-J."/>
            <person name="Kim J.-S."/>
            <person name="Hong S.-B."/>
            <person name="Kwon S.-W."/>
        </authorList>
    </citation>
    <scope>NUCLEOTIDE SEQUENCE [LARGE SCALE GENOMIC DNA]</scope>
    <source>
        <strain evidence="5 6">KACC 21265</strain>
    </source>
</reference>
<organism evidence="5 6">
    <name type="scientific">Xylophilus rhododendri</name>
    <dbReference type="NCBI Taxonomy" id="2697032"/>
    <lineage>
        <taxon>Bacteria</taxon>
        <taxon>Pseudomonadati</taxon>
        <taxon>Pseudomonadota</taxon>
        <taxon>Betaproteobacteria</taxon>
        <taxon>Burkholderiales</taxon>
        <taxon>Xylophilus</taxon>
    </lineage>
</organism>
<dbReference type="AlphaFoldDB" id="A0A857J0Q4"/>
<dbReference type="GO" id="GO:0005886">
    <property type="term" value="C:plasma membrane"/>
    <property type="evidence" value="ECO:0007669"/>
    <property type="project" value="TreeGrafter"/>
</dbReference>
<evidence type="ECO:0000313" key="6">
    <source>
        <dbReference type="Proteomes" id="UP000464787"/>
    </source>
</evidence>